<reference evidence="8 9" key="1">
    <citation type="submission" date="2015-01" db="EMBL/GenBank/DDBJ databases">
        <title>The Genome Sequence of Capronia semiimmersa CBS27337.</title>
        <authorList>
            <consortium name="The Broad Institute Genomics Platform"/>
            <person name="Cuomo C."/>
            <person name="de Hoog S."/>
            <person name="Gorbushina A."/>
            <person name="Stielow B."/>
            <person name="Teixiera M."/>
            <person name="Abouelleil A."/>
            <person name="Chapman S.B."/>
            <person name="Priest M."/>
            <person name="Young S.K."/>
            <person name="Wortman J."/>
            <person name="Nusbaum C."/>
            <person name="Birren B."/>
        </authorList>
    </citation>
    <scope>NUCLEOTIDE SEQUENCE [LARGE SCALE GENOMIC DNA]</scope>
    <source>
        <strain evidence="8 9">CBS 27337</strain>
    </source>
</reference>
<comment type="similarity">
    <text evidence="6">Belongs to the cytochrome P450 family.</text>
</comment>
<dbReference type="InterPro" id="IPR036396">
    <property type="entry name" value="Cyt_P450_sf"/>
</dbReference>
<keyword evidence="4 5" id="KW-0408">Iron</keyword>
<keyword evidence="2 5" id="KW-0479">Metal-binding</keyword>
<proteinExistence type="inferred from homology"/>
<evidence type="ECO:0000313" key="8">
    <source>
        <dbReference type="EMBL" id="KIW65683.1"/>
    </source>
</evidence>
<dbReference type="EMBL" id="KN846960">
    <property type="protein sequence ID" value="KIW65683.1"/>
    <property type="molecule type" value="Genomic_DNA"/>
</dbReference>
<keyword evidence="6" id="KW-0503">Monooxygenase</keyword>
<evidence type="ECO:0000256" key="4">
    <source>
        <dbReference type="ARBA" id="ARBA00023004"/>
    </source>
</evidence>
<keyword evidence="9" id="KW-1185">Reference proteome</keyword>
<dbReference type="PANTHER" id="PTHR24305">
    <property type="entry name" value="CYTOCHROME P450"/>
    <property type="match status" value="1"/>
</dbReference>
<dbReference type="PRINTS" id="PR00463">
    <property type="entry name" value="EP450I"/>
</dbReference>
<dbReference type="STRING" id="5601.A0A0D2FCF0"/>
<evidence type="ECO:0000313" key="9">
    <source>
        <dbReference type="Proteomes" id="UP000054266"/>
    </source>
</evidence>
<evidence type="ECO:0000256" key="6">
    <source>
        <dbReference type="RuleBase" id="RU000461"/>
    </source>
</evidence>
<name>A0A0D2FCF0_9EURO</name>
<comment type="cofactor">
    <cofactor evidence="1 5">
        <name>heme</name>
        <dbReference type="ChEBI" id="CHEBI:30413"/>
    </cofactor>
</comment>
<dbReference type="Proteomes" id="UP000054266">
    <property type="component" value="Unassembled WGS sequence"/>
</dbReference>
<dbReference type="GO" id="GO:0020037">
    <property type="term" value="F:heme binding"/>
    <property type="evidence" value="ECO:0007669"/>
    <property type="project" value="InterPro"/>
</dbReference>
<dbReference type="InterPro" id="IPR001128">
    <property type="entry name" value="Cyt_P450"/>
</dbReference>
<dbReference type="Pfam" id="PF00067">
    <property type="entry name" value="p450"/>
    <property type="match status" value="1"/>
</dbReference>
<gene>
    <name evidence="8" type="ORF">PV04_07920</name>
</gene>
<evidence type="ECO:0000256" key="2">
    <source>
        <dbReference type="ARBA" id="ARBA00022723"/>
    </source>
</evidence>
<dbReference type="PANTHER" id="PTHR24305:SF235">
    <property type="entry name" value="CYTOCHROME P450 MONOOXYGENASE APDB-RELATED"/>
    <property type="match status" value="1"/>
</dbReference>
<feature type="binding site" description="axial binding residue" evidence="5">
    <location>
        <position position="465"/>
    </location>
    <ligand>
        <name>heme</name>
        <dbReference type="ChEBI" id="CHEBI:30413"/>
    </ligand>
    <ligandPart>
        <name>Fe</name>
        <dbReference type="ChEBI" id="CHEBI:18248"/>
    </ligandPart>
</feature>
<dbReference type="InterPro" id="IPR050121">
    <property type="entry name" value="Cytochrome_P450_monoxygenase"/>
</dbReference>
<dbReference type="SUPFAM" id="SSF48264">
    <property type="entry name" value="Cytochrome P450"/>
    <property type="match status" value="1"/>
</dbReference>
<dbReference type="InterPro" id="IPR002401">
    <property type="entry name" value="Cyt_P450_E_grp-I"/>
</dbReference>
<keyword evidence="7" id="KW-1133">Transmembrane helix</keyword>
<evidence type="ECO:0000256" key="5">
    <source>
        <dbReference type="PIRSR" id="PIRSR602401-1"/>
    </source>
</evidence>
<feature type="transmembrane region" description="Helical" evidence="7">
    <location>
        <begin position="25"/>
        <end position="45"/>
    </location>
</feature>
<accession>A0A0D2FCF0</accession>
<dbReference type="PROSITE" id="PS00086">
    <property type="entry name" value="CYTOCHROME_P450"/>
    <property type="match status" value="1"/>
</dbReference>
<dbReference type="Gene3D" id="1.10.630.10">
    <property type="entry name" value="Cytochrome P450"/>
    <property type="match status" value="1"/>
</dbReference>
<dbReference type="AlphaFoldDB" id="A0A0D2FCF0"/>
<keyword evidence="7" id="KW-0812">Transmembrane</keyword>
<sequence>MFTTVCRLLQSIYEMAIMNANVSPFAVPAIFSGVVICSLFLKIFIQYLSLRHIPGPWPAKLTNFWLASKFWTGGNFLDIAIDLDRKYGPVVAYGPNRVLFSDPAAVGVIFNTKDALQKAESYEPAIPAVNGKLVVTIATERSESRISAIKKQIIHAFSTNAMLDYEPHIDRNIMYLMSRLGNVEMQGDQLNIAPWLIFFAFDTICRIAFSDDQGLMEKQADMGNSLEGARQRLAYWHTWQALPWMERLLFKNRWAVRLSARASNKGSMLGQLAAARLQDRLEKGGLGTYSDLLDRFLQAAERDPEVIANTTVHGLVISMIHAGAESTSATLLITLYYLMANPRTLVKLREELKSATLSSPPQWTEVHQLRYLEACIKEAGRLRPLVFNPMEREVPANGPGIQVAGVYIPPGTVVAVNTHALNREPTVWGEHPNEYRPERWIECNEAQLQRMERANLFFSAGRRVCIGQHVAWIEMKKVLPELLLRFDVSTHAHIPNPPQPTYFRSARLAAWLRSNETQPQPWETRRSTCMVASYGSTDISFSQIEPADPYAPLKNAPGTMNLFIDELLVRLTPR</sequence>
<dbReference type="GO" id="GO:0005506">
    <property type="term" value="F:iron ion binding"/>
    <property type="evidence" value="ECO:0007669"/>
    <property type="project" value="InterPro"/>
</dbReference>
<evidence type="ECO:0000256" key="1">
    <source>
        <dbReference type="ARBA" id="ARBA00001971"/>
    </source>
</evidence>
<protein>
    <submittedName>
        <fullName evidence="8">Uncharacterized protein</fullName>
    </submittedName>
</protein>
<keyword evidence="7" id="KW-0472">Membrane</keyword>
<keyword evidence="5 6" id="KW-0349">Heme</keyword>
<evidence type="ECO:0000256" key="7">
    <source>
        <dbReference type="SAM" id="Phobius"/>
    </source>
</evidence>
<evidence type="ECO:0000256" key="3">
    <source>
        <dbReference type="ARBA" id="ARBA00023002"/>
    </source>
</evidence>
<dbReference type="GO" id="GO:0016705">
    <property type="term" value="F:oxidoreductase activity, acting on paired donors, with incorporation or reduction of molecular oxygen"/>
    <property type="evidence" value="ECO:0007669"/>
    <property type="project" value="InterPro"/>
</dbReference>
<dbReference type="PRINTS" id="PR00385">
    <property type="entry name" value="P450"/>
</dbReference>
<dbReference type="GO" id="GO:0044550">
    <property type="term" value="P:secondary metabolite biosynthetic process"/>
    <property type="evidence" value="ECO:0007669"/>
    <property type="project" value="UniProtKB-ARBA"/>
</dbReference>
<keyword evidence="3 6" id="KW-0560">Oxidoreductase</keyword>
<organism evidence="8 9">
    <name type="scientific">Phialophora macrospora</name>
    <dbReference type="NCBI Taxonomy" id="1851006"/>
    <lineage>
        <taxon>Eukaryota</taxon>
        <taxon>Fungi</taxon>
        <taxon>Dikarya</taxon>
        <taxon>Ascomycota</taxon>
        <taxon>Pezizomycotina</taxon>
        <taxon>Eurotiomycetes</taxon>
        <taxon>Chaetothyriomycetidae</taxon>
        <taxon>Chaetothyriales</taxon>
        <taxon>Herpotrichiellaceae</taxon>
        <taxon>Phialophora</taxon>
    </lineage>
</organism>
<dbReference type="GO" id="GO:0004497">
    <property type="term" value="F:monooxygenase activity"/>
    <property type="evidence" value="ECO:0007669"/>
    <property type="project" value="UniProtKB-KW"/>
</dbReference>
<dbReference type="InterPro" id="IPR017972">
    <property type="entry name" value="Cyt_P450_CS"/>
</dbReference>